<evidence type="ECO:0000256" key="2">
    <source>
        <dbReference type="SAM" id="SignalP"/>
    </source>
</evidence>
<keyword evidence="2" id="KW-0732">Signal</keyword>
<keyword evidence="3" id="KW-0378">Hydrolase</keyword>
<comment type="similarity">
    <text evidence="1">Belongs to the glycosyl hydrolase 1 family.</text>
</comment>
<sequence>MFTTALRLCVVFWTLNSVCSQQIYIPVQGPAARPFCSSKPAPSEPTYRFSAFSFTLNETLRTATSVANPTTTFTYAQPYESLSHLVPNVSTTTWGSWNPNDTATATDTADAYGTAAWSALWNGANLTNFTATGIYTTTVSPTPVASSELVLPPPEYFGPTDCYSFPEEFVFGVAGSASQIEGAVAQEGRGPTLMEVLETGDKARDYITNENYYLYKQDIERLASMGVKYYSFSVAWTRILPFALPGTPVNQEGIQHYNDLIDFILEKGMIPIVTLFHFDTPLQFFGNLTTVYDDALIGYVNGGYQNETFQDAFVNYGKIVLTHYADRIPFWMSFNEPLLYSDNGKSIDSVVKAHARLWHFYHEDLQGTGKFGIKFNDNFGVPRDPKNESDVYATNWFNEFQLGTFCNPLMLGIDYPESYKTTIPDYVPLSTEDLAYLNGTADFLGIDPYTATVVSAPSYGIQACAANTSDPFFPYCVNQSTITTNGWNIGYRSYSYVYITPTYLREYLSYLYNTWHTPVFVTEFGFPVFAEAEKAVLEDMLFDSPRSVYYQSFMSEILKSIWEDGVHVVGALAWSFADNWEFGDYDARFGLQTVNRTTQERRYKKSFFDLVDFVKARTPDGE</sequence>
<gene>
    <name evidence="3" type="ORF">BU16DRAFT_612265</name>
</gene>
<dbReference type="Proteomes" id="UP000799750">
    <property type="component" value="Unassembled WGS sequence"/>
</dbReference>
<keyword evidence="4" id="KW-1185">Reference proteome</keyword>
<dbReference type="EMBL" id="MU004181">
    <property type="protein sequence ID" value="KAF2502623.1"/>
    <property type="molecule type" value="Genomic_DNA"/>
</dbReference>
<protein>
    <submittedName>
        <fullName evidence="3">Glycoside hydrolase</fullName>
    </submittedName>
</protein>
<dbReference type="PRINTS" id="PR00131">
    <property type="entry name" value="GLHYDRLASE1"/>
</dbReference>
<dbReference type="SUPFAM" id="SSF51445">
    <property type="entry name" value="(Trans)glycosidases"/>
    <property type="match status" value="1"/>
</dbReference>
<dbReference type="PANTHER" id="PTHR10353">
    <property type="entry name" value="GLYCOSYL HYDROLASE"/>
    <property type="match status" value="1"/>
</dbReference>
<dbReference type="GO" id="GO:0008422">
    <property type="term" value="F:beta-glucosidase activity"/>
    <property type="evidence" value="ECO:0007669"/>
    <property type="project" value="TreeGrafter"/>
</dbReference>
<accession>A0A6A6RFX6</accession>
<evidence type="ECO:0000313" key="3">
    <source>
        <dbReference type="EMBL" id="KAF2502623.1"/>
    </source>
</evidence>
<feature type="chain" id="PRO_5025530698" evidence="2">
    <location>
        <begin position="21"/>
        <end position="622"/>
    </location>
</feature>
<evidence type="ECO:0000313" key="4">
    <source>
        <dbReference type="Proteomes" id="UP000799750"/>
    </source>
</evidence>
<reference evidence="3" key="1">
    <citation type="journal article" date="2020" name="Stud. Mycol.">
        <title>101 Dothideomycetes genomes: a test case for predicting lifestyles and emergence of pathogens.</title>
        <authorList>
            <person name="Haridas S."/>
            <person name="Albert R."/>
            <person name="Binder M."/>
            <person name="Bloem J."/>
            <person name="Labutti K."/>
            <person name="Salamov A."/>
            <person name="Andreopoulos B."/>
            <person name="Baker S."/>
            <person name="Barry K."/>
            <person name="Bills G."/>
            <person name="Bluhm B."/>
            <person name="Cannon C."/>
            <person name="Castanera R."/>
            <person name="Culley D."/>
            <person name="Daum C."/>
            <person name="Ezra D."/>
            <person name="Gonzalez J."/>
            <person name="Henrissat B."/>
            <person name="Kuo A."/>
            <person name="Liang C."/>
            <person name="Lipzen A."/>
            <person name="Lutzoni F."/>
            <person name="Magnuson J."/>
            <person name="Mondo S."/>
            <person name="Nolan M."/>
            <person name="Ohm R."/>
            <person name="Pangilinan J."/>
            <person name="Park H.-J."/>
            <person name="Ramirez L."/>
            <person name="Alfaro M."/>
            <person name="Sun H."/>
            <person name="Tritt A."/>
            <person name="Yoshinaga Y."/>
            <person name="Zwiers L.-H."/>
            <person name="Turgeon B."/>
            <person name="Goodwin S."/>
            <person name="Spatafora J."/>
            <person name="Crous P."/>
            <person name="Grigoriev I."/>
        </authorList>
    </citation>
    <scope>NUCLEOTIDE SEQUENCE</scope>
    <source>
        <strain evidence="3">CBS 269.34</strain>
    </source>
</reference>
<dbReference type="AlphaFoldDB" id="A0A6A6RFX6"/>
<proteinExistence type="inferred from homology"/>
<feature type="signal peptide" evidence="2">
    <location>
        <begin position="1"/>
        <end position="20"/>
    </location>
</feature>
<dbReference type="InterPro" id="IPR017853">
    <property type="entry name" value="GH"/>
</dbReference>
<organism evidence="3 4">
    <name type="scientific">Lophium mytilinum</name>
    <dbReference type="NCBI Taxonomy" id="390894"/>
    <lineage>
        <taxon>Eukaryota</taxon>
        <taxon>Fungi</taxon>
        <taxon>Dikarya</taxon>
        <taxon>Ascomycota</taxon>
        <taxon>Pezizomycotina</taxon>
        <taxon>Dothideomycetes</taxon>
        <taxon>Pleosporomycetidae</taxon>
        <taxon>Mytilinidiales</taxon>
        <taxon>Mytilinidiaceae</taxon>
        <taxon>Lophium</taxon>
    </lineage>
</organism>
<dbReference type="Pfam" id="PF00232">
    <property type="entry name" value="Glyco_hydro_1"/>
    <property type="match status" value="2"/>
</dbReference>
<dbReference type="Gene3D" id="3.20.20.80">
    <property type="entry name" value="Glycosidases"/>
    <property type="match status" value="1"/>
</dbReference>
<dbReference type="FunFam" id="3.20.20.80:FF:000182">
    <property type="entry name" value="Beta-glucosidase 1A"/>
    <property type="match status" value="1"/>
</dbReference>
<dbReference type="InterPro" id="IPR001360">
    <property type="entry name" value="Glyco_hydro_1"/>
</dbReference>
<dbReference type="OrthoDB" id="65569at2759"/>
<dbReference type="GO" id="GO:0005975">
    <property type="term" value="P:carbohydrate metabolic process"/>
    <property type="evidence" value="ECO:0007669"/>
    <property type="project" value="InterPro"/>
</dbReference>
<evidence type="ECO:0000256" key="1">
    <source>
        <dbReference type="RuleBase" id="RU003690"/>
    </source>
</evidence>
<name>A0A6A6RFX6_9PEZI</name>
<dbReference type="PANTHER" id="PTHR10353:SF53">
    <property type="entry name" value="BETA-1,4-GLUCOSIDASE (EUROFUNG)"/>
    <property type="match status" value="1"/>
</dbReference>